<organism evidence="2 3">
    <name type="scientific">Fistulina hepatica ATCC 64428</name>
    <dbReference type="NCBI Taxonomy" id="1128425"/>
    <lineage>
        <taxon>Eukaryota</taxon>
        <taxon>Fungi</taxon>
        <taxon>Dikarya</taxon>
        <taxon>Basidiomycota</taxon>
        <taxon>Agaricomycotina</taxon>
        <taxon>Agaricomycetes</taxon>
        <taxon>Agaricomycetidae</taxon>
        <taxon>Agaricales</taxon>
        <taxon>Fistulinaceae</taxon>
        <taxon>Fistulina</taxon>
    </lineage>
</organism>
<protein>
    <recommendedName>
        <fullName evidence="1">CASTOR ACT domain-containing protein</fullName>
    </recommendedName>
</protein>
<keyword evidence="3" id="KW-1185">Reference proteome</keyword>
<dbReference type="EMBL" id="KN881590">
    <property type="protein sequence ID" value="KIY53732.1"/>
    <property type="molecule type" value="Genomic_DNA"/>
</dbReference>
<dbReference type="OrthoDB" id="58529at2759"/>
<dbReference type="GO" id="GO:0006520">
    <property type="term" value="P:amino acid metabolic process"/>
    <property type="evidence" value="ECO:0007669"/>
    <property type="project" value="UniProtKB-ARBA"/>
</dbReference>
<dbReference type="SUPFAM" id="SSF55021">
    <property type="entry name" value="ACT-like"/>
    <property type="match status" value="1"/>
</dbReference>
<dbReference type="InterPro" id="IPR045865">
    <property type="entry name" value="ACT-like_dom_sf"/>
</dbReference>
<evidence type="ECO:0000313" key="3">
    <source>
        <dbReference type="Proteomes" id="UP000054144"/>
    </source>
</evidence>
<evidence type="ECO:0000259" key="1">
    <source>
        <dbReference type="Pfam" id="PF13840"/>
    </source>
</evidence>
<dbReference type="Pfam" id="PF13840">
    <property type="entry name" value="ACT_7"/>
    <property type="match status" value="1"/>
</dbReference>
<reference evidence="2 3" key="1">
    <citation type="journal article" date="2015" name="Fungal Genet. Biol.">
        <title>Evolution of novel wood decay mechanisms in Agaricales revealed by the genome sequences of Fistulina hepatica and Cylindrobasidium torrendii.</title>
        <authorList>
            <person name="Floudas D."/>
            <person name="Held B.W."/>
            <person name="Riley R."/>
            <person name="Nagy L.G."/>
            <person name="Koehler G."/>
            <person name="Ransdell A.S."/>
            <person name="Younus H."/>
            <person name="Chow J."/>
            <person name="Chiniquy J."/>
            <person name="Lipzen A."/>
            <person name="Tritt A."/>
            <person name="Sun H."/>
            <person name="Haridas S."/>
            <person name="LaButti K."/>
            <person name="Ohm R.A."/>
            <person name="Kues U."/>
            <person name="Blanchette R.A."/>
            <person name="Grigoriev I.V."/>
            <person name="Minto R.E."/>
            <person name="Hibbett D.S."/>
        </authorList>
    </citation>
    <scope>NUCLEOTIDE SEQUENCE [LARGE SCALE GENOMIC DNA]</scope>
    <source>
        <strain evidence="2 3">ATCC 64428</strain>
    </source>
</reference>
<feature type="domain" description="CASTOR ACT" evidence="1">
    <location>
        <begin position="77"/>
        <end position="133"/>
    </location>
</feature>
<dbReference type="Gene3D" id="3.30.2130.10">
    <property type="entry name" value="VC0802-like"/>
    <property type="match status" value="1"/>
</dbReference>
<evidence type="ECO:0000313" key="2">
    <source>
        <dbReference type="EMBL" id="KIY53732.1"/>
    </source>
</evidence>
<dbReference type="Proteomes" id="UP000054144">
    <property type="component" value="Unassembled WGS sequence"/>
</dbReference>
<accession>A0A0D7AQC3</accession>
<dbReference type="InterPro" id="IPR027795">
    <property type="entry name" value="CASTOR_ACT_dom"/>
</dbReference>
<dbReference type="GO" id="GO:0046394">
    <property type="term" value="P:carboxylic acid biosynthetic process"/>
    <property type="evidence" value="ECO:0007669"/>
    <property type="project" value="UniProtKB-ARBA"/>
</dbReference>
<sequence>MPPPAEHPAFQLSTSADSFFVLNYAPDSSSPFWVIDSILRPTNSLWHVTRTGEEISVICEVTPTKISFEEKQTYTESHTRWRCTKFAGLMEFDMTGIMTSFTAPLKEAQIPDSNTDYILVPEAKITAVENTLKKYGWFFGMPPTFKVVNKLLTS</sequence>
<proteinExistence type="predicted"/>
<gene>
    <name evidence="2" type="ORF">FISHEDRAFT_32777</name>
</gene>
<name>A0A0D7AQC3_9AGAR</name>
<dbReference type="AlphaFoldDB" id="A0A0D7AQC3"/>